<sequence length="143" mass="15842">MHGFASDCTELCVVGQTYVFSSHNWNGARSSVGVVHCSAVFEFRWSLQTLQNLNLAAFPPLFTVALATFINFSVTVTGRAGRSKRVRNAGKQFPCVVASPQSLRPFCASSLENPSTCHCRTRLDTTRSSGRRWEKPLTRSKQL</sequence>
<keyword evidence="1" id="KW-1133">Transmembrane helix</keyword>
<reference evidence="2" key="2">
    <citation type="journal article" date="2015" name="Genome Biol.">
        <title>Comparative genomics of Steinernema reveals deeply conserved gene regulatory networks.</title>
        <authorList>
            <person name="Dillman A.R."/>
            <person name="Macchietto M."/>
            <person name="Porter C.F."/>
            <person name="Rogers A."/>
            <person name="Williams B."/>
            <person name="Antoshechkin I."/>
            <person name="Lee M.M."/>
            <person name="Goodwin Z."/>
            <person name="Lu X."/>
            <person name="Lewis E.E."/>
            <person name="Goodrich-Blair H."/>
            <person name="Stock S.P."/>
            <person name="Adams B.J."/>
            <person name="Sternberg P.W."/>
            <person name="Mortazavi A."/>
        </authorList>
    </citation>
    <scope>NUCLEOTIDE SEQUENCE [LARGE SCALE GENOMIC DNA]</scope>
    <source>
        <strain evidence="2">ALL</strain>
    </source>
</reference>
<comment type="caution">
    <text evidence="2">The sequence shown here is derived from an EMBL/GenBank/DDBJ whole genome shotgun (WGS) entry which is preliminary data.</text>
</comment>
<reference evidence="2" key="3">
    <citation type="journal article" date="2019" name="G3 (Bethesda)">
        <title>Hybrid Assembly of the Genome of the Entomopathogenic Nematode Steinernema carpocapsae Identifies the X-Chromosome.</title>
        <authorList>
            <person name="Serra L."/>
            <person name="Macchietto M."/>
            <person name="Macias-Munoz A."/>
            <person name="McGill C.J."/>
            <person name="Rodriguez I.M."/>
            <person name="Rodriguez B."/>
            <person name="Murad R."/>
            <person name="Mortazavi A."/>
        </authorList>
    </citation>
    <scope>NUCLEOTIDE SEQUENCE</scope>
    <source>
        <strain evidence="2">ALL</strain>
    </source>
</reference>
<name>A0A4U5NFR5_STECR</name>
<proteinExistence type="predicted"/>
<evidence type="ECO:0000256" key="1">
    <source>
        <dbReference type="SAM" id="Phobius"/>
    </source>
</evidence>
<dbReference type="EMBL" id="AZBU02000004">
    <property type="protein sequence ID" value="TKR81500.1"/>
    <property type="molecule type" value="Genomic_DNA"/>
</dbReference>
<accession>A0A4U5NFR5</accession>
<evidence type="ECO:0000313" key="2">
    <source>
        <dbReference type="EMBL" id="TKR81500.1"/>
    </source>
</evidence>
<dbReference type="AlphaFoldDB" id="A0A4U5NFR5"/>
<keyword evidence="1" id="KW-0812">Transmembrane</keyword>
<organism evidence="2">
    <name type="scientific">Steinernema carpocapsae</name>
    <name type="common">Entomopathogenic nematode</name>
    <dbReference type="NCBI Taxonomy" id="34508"/>
    <lineage>
        <taxon>Eukaryota</taxon>
        <taxon>Metazoa</taxon>
        <taxon>Ecdysozoa</taxon>
        <taxon>Nematoda</taxon>
        <taxon>Chromadorea</taxon>
        <taxon>Rhabditida</taxon>
        <taxon>Tylenchina</taxon>
        <taxon>Panagrolaimomorpha</taxon>
        <taxon>Strongyloidoidea</taxon>
        <taxon>Steinernematidae</taxon>
        <taxon>Steinernema</taxon>
    </lineage>
</organism>
<keyword evidence="1" id="KW-0472">Membrane</keyword>
<gene>
    <name evidence="2" type="ORF">L596_015361</name>
</gene>
<reference evidence="2" key="1">
    <citation type="submission" date="2013-11" db="EMBL/GenBank/DDBJ databases">
        <authorList>
            <person name="Sternberg P."/>
            <person name="Dillman A."/>
            <person name="Macchietto M."/>
        </authorList>
    </citation>
    <scope>NUCLEOTIDE SEQUENCE</scope>
    <source>
        <strain evidence="2">ALL</strain>
    </source>
</reference>
<feature type="transmembrane region" description="Helical" evidence="1">
    <location>
        <begin position="55"/>
        <end position="77"/>
    </location>
</feature>
<protein>
    <submittedName>
        <fullName evidence="2">Uncharacterized protein</fullName>
    </submittedName>
</protein>